<dbReference type="Proteomes" id="UP000189933">
    <property type="component" value="Unassembled WGS sequence"/>
</dbReference>
<sequence length="381" mass="42462">MTCERVKKLLSPFLDGMLTEKERMAVEEHLATCTACQQEKEELQRLQKLLATEPEQTPGPDFQQRLKTRLARQPLGAGHWWLRLSKGKIVTGVASLVAALLLVTVVSFSLWPGVRALLNQENVYHSYADPTLTAKSMAGAPMKESGSPPASSSTVERKLIVTATLEIAVKDVQASFERLQARAGQFGGYVENAFLQGNQEREDQVQSASVTVRLPVAKLDSFLAGLGKEGRILTSQRSSQDVTLQYTDLEARLNNLKVQEKRLLELYQKATKVEDILRLEEQVGRVRGEIDSLTAQLKVMNNQVEFATITVNLQKDQAAGIGVDGEGFWAQLQLAFWEGTNQLVQDAWQVLLSLVYNFWRLLLAGGILGLAIFWLKRKLKN</sequence>
<evidence type="ECO:0000256" key="2">
    <source>
        <dbReference type="ARBA" id="ARBA00024438"/>
    </source>
</evidence>
<dbReference type="GO" id="GO:0008270">
    <property type="term" value="F:zinc ion binding"/>
    <property type="evidence" value="ECO:0007669"/>
    <property type="project" value="UniProtKB-KW"/>
</dbReference>
<evidence type="ECO:0000313" key="7">
    <source>
        <dbReference type="EMBL" id="SJZ51635.1"/>
    </source>
</evidence>
<dbReference type="Gene3D" id="1.10.10.1320">
    <property type="entry name" value="Anti-sigma factor, zinc-finger domain"/>
    <property type="match status" value="1"/>
</dbReference>
<dbReference type="InterPro" id="IPR025645">
    <property type="entry name" value="DUF4349"/>
</dbReference>
<feature type="domain" description="DUF4349" evidence="6">
    <location>
        <begin position="157"/>
        <end position="371"/>
    </location>
</feature>
<keyword evidence="4" id="KW-1133">Transmembrane helix</keyword>
<keyword evidence="8" id="KW-1185">Reference proteome</keyword>
<name>A0A1T4LA52_9FIRM</name>
<protein>
    <recommendedName>
        <fullName evidence="2">Anti-sigma-W factor RsiW</fullName>
    </recommendedName>
</protein>
<dbReference type="InterPro" id="IPR027383">
    <property type="entry name" value="Znf_put"/>
</dbReference>
<keyword evidence="7" id="KW-0863">Zinc-finger</keyword>
<dbReference type="AlphaFoldDB" id="A0A1T4LA52"/>
<proteinExistence type="inferred from homology"/>
<dbReference type="EMBL" id="FUXM01000001">
    <property type="protein sequence ID" value="SJZ51635.1"/>
    <property type="molecule type" value="Genomic_DNA"/>
</dbReference>
<keyword evidence="4" id="KW-0812">Transmembrane</keyword>
<keyword evidence="7" id="KW-0479">Metal-binding</keyword>
<evidence type="ECO:0000259" key="5">
    <source>
        <dbReference type="Pfam" id="PF13490"/>
    </source>
</evidence>
<evidence type="ECO:0000259" key="6">
    <source>
        <dbReference type="Pfam" id="PF14257"/>
    </source>
</evidence>
<organism evidence="7 8">
    <name type="scientific">Carboxydocella sporoproducens DSM 16521</name>
    <dbReference type="NCBI Taxonomy" id="1121270"/>
    <lineage>
        <taxon>Bacteria</taxon>
        <taxon>Bacillati</taxon>
        <taxon>Bacillota</taxon>
        <taxon>Clostridia</taxon>
        <taxon>Eubacteriales</taxon>
        <taxon>Clostridiales Family XVI. Incertae Sedis</taxon>
        <taxon>Carboxydocella</taxon>
    </lineage>
</organism>
<dbReference type="RefSeq" id="WP_078664261.1">
    <property type="nucleotide sequence ID" value="NZ_FUXM01000001.1"/>
</dbReference>
<dbReference type="OrthoDB" id="2162337at2"/>
<evidence type="ECO:0000256" key="1">
    <source>
        <dbReference type="ARBA" id="ARBA00024353"/>
    </source>
</evidence>
<reference evidence="8" key="1">
    <citation type="submission" date="2017-02" db="EMBL/GenBank/DDBJ databases">
        <authorList>
            <person name="Varghese N."/>
            <person name="Submissions S."/>
        </authorList>
    </citation>
    <scope>NUCLEOTIDE SEQUENCE [LARGE SCALE GENOMIC DNA]</scope>
    <source>
        <strain evidence="8">DSM 16521</strain>
    </source>
</reference>
<feature type="transmembrane region" description="Helical" evidence="4">
    <location>
        <begin position="358"/>
        <end position="375"/>
    </location>
</feature>
<evidence type="ECO:0000313" key="8">
    <source>
        <dbReference type="Proteomes" id="UP000189933"/>
    </source>
</evidence>
<dbReference type="Pfam" id="PF14257">
    <property type="entry name" value="DUF4349"/>
    <property type="match status" value="1"/>
</dbReference>
<dbReference type="InterPro" id="IPR041916">
    <property type="entry name" value="Anti_sigma_zinc_sf"/>
</dbReference>
<keyword evidence="3" id="KW-0175">Coiled coil</keyword>
<evidence type="ECO:0000256" key="3">
    <source>
        <dbReference type="SAM" id="Coils"/>
    </source>
</evidence>
<comment type="similarity">
    <text evidence="1">Belongs to the zinc-associated anti-sigma factor (ZAS) superfamily. Anti-sigma-W factor family.</text>
</comment>
<dbReference type="Pfam" id="PF13490">
    <property type="entry name" value="zf-HC2"/>
    <property type="match status" value="1"/>
</dbReference>
<evidence type="ECO:0000256" key="4">
    <source>
        <dbReference type="SAM" id="Phobius"/>
    </source>
</evidence>
<feature type="transmembrane region" description="Helical" evidence="4">
    <location>
        <begin position="89"/>
        <end position="111"/>
    </location>
</feature>
<keyword evidence="4" id="KW-0472">Membrane</keyword>
<gene>
    <name evidence="7" type="ORF">SAMN02745885_00108</name>
</gene>
<feature type="coiled-coil region" evidence="3">
    <location>
        <begin position="239"/>
        <end position="296"/>
    </location>
</feature>
<feature type="domain" description="Putative zinc-finger" evidence="5">
    <location>
        <begin position="3"/>
        <end position="37"/>
    </location>
</feature>
<accession>A0A1T4LA52</accession>
<keyword evidence="7" id="KW-0862">Zinc</keyword>